<dbReference type="Proteomes" id="UP000306719">
    <property type="component" value="Unassembled WGS sequence"/>
</dbReference>
<gene>
    <name evidence="1" type="ORF">CWB98_23865</name>
</gene>
<evidence type="ECO:0000313" key="2">
    <source>
        <dbReference type="Proteomes" id="UP000306719"/>
    </source>
</evidence>
<reference evidence="2" key="2">
    <citation type="submission" date="2019-06" db="EMBL/GenBank/DDBJ databases">
        <title>Co-occurence of chitin degradation, pigmentation and bioactivity in marine Pseudoalteromonas.</title>
        <authorList>
            <person name="Sonnenschein E.C."/>
            <person name="Bech P.K."/>
        </authorList>
    </citation>
    <scope>NUCLEOTIDE SEQUENCE [LARGE SCALE GENOMIC DNA]</scope>
    <source>
        <strain evidence="2">S2599</strain>
    </source>
</reference>
<reference evidence="1 2" key="1">
    <citation type="submission" date="2018-01" db="EMBL/GenBank/DDBJ databases">
        <authorList>
            <person name="Paulsen S."/>
            <person name="Gram L.K."/>
        </authorList>
    </citation>
    <scope>NUCLEOTIDE SEQUENCE [LARGE SCALE GENOMIC DNA]</scope>
    <source>
        <strain evidence="1 2">S2599</strain>
    </source>
</reference>
<protein>
    <submittedName>
        <fullName evidence="1">Metal activated pyridoxal enzyme</fullName>
    </submittedName>
</protein>
<feature type="non-terminal residue" evidence="1">
    <location>
        <position position="71"/>
    </location>
</feature>
<dbReference type="Gene3D" id="3.20.20.10">
    <property type="entry name" value="Alanine racemase"/>
    <property type="match status" value="1"/>
</dbReference>
<organism evidence="1 2">
    <name type="scientific">Pseudoalteromonas rubra</name>
    <dbReference type="NCBI Taxonomy" id="43658"/>
    <lineage>
        <taxon>Bacteria</taxon>
        <taxon>Pseudomonadati</taxon>
        <taxon>Pseudomonadota</taxon>
        <taxon>Gammaproteobacteria</taxon>
        <taxon>Alteromonadales</taxon>
        <taxon>Pseudoalteromonadaceae</taxon>
        <taxon>Pseudoalteromonas</taxon>
    </lineage>
</organism>
<dbReference type="EMBL" id="PNCJ01000162">
    <property type="protein sequence ID" value="TMP27699.1"/>
    <property type="molecule type" value="Genomic_DNA"/>
</dbReference>
<accession>A0A5S3WJW8</accession>
<sequence length="71" mass="7667">KRAGIKSDDPQLIAIAKILQSAELFSGVLTHAGGAYDCRSLDEIRAMAQQEQAAVRDAASKLERHQISCDV</sequence>
<evidence type="ECO:0000313" key="1">
    <source>
        <dbReference type="EMBL" id="TMP27699.1"/>
    </source>
</evidence>
<feature type="non-terminal residue" evidence="1">
    <location>
        <position position="1"/>
    </location>
</feature>
<name>A0A5S3WJW8_9GAMM</name>
<comment type="caution">
    <text evidence="1">The sequence shown here is derived from an EMBL/GenBank/DDBJ whole genome shotgun (WGS) entry which is preliminary data.</text>
</comment>
<dbReference type="AlphaFoldDB" id="A0A5S3WJW8"/>
<dbReference type="InterPro" id="IPR029066">
    <property type="entry name" value="PLP-binding_barrel"/>
</dbReference>
<proteinExistence type="predicted"/>